<proteinExistence type="inferred from homology"/>
<dbReference type="Proteomes" id="UP000517916">
    <property type="component" value="Unassembled WGS sequence"/>
</dbReference>
<protein>
    <submittedName>
        <fullName evidence="5">MGT family glycosyltransferase</fullName>
    </submittedName>
</protein>
<evidence type="ECO:0000313" key="6">
    <source>
        <dbReference type="Proteomes" id="UP000517916"/>
    </source>
</evidence>
<keyword evidence="6" id="KW-1185">Reference proteome</keyword>
<evidence type="ECO:0000313" key="5">
    <source>
        <dbReference type="EMBL" id="MBA8925114.1"/>
    </source>
</evidence>
<feature type="domain" description="Erythromycin biosynthesis protein CIII-like C-terminal" evidence="4">
    <location>
        <begin position="283"/>
        <end position="386"/>
    </location>
</feature>
<dbReference type="CDD" id="cd03784">
    <property type="entry name" value="GT1_Gtf-like"/>
    <property type="match status" value="1"/>
</dbReference>
<comment type="caution">
    <text evidence="5">The sequence shown here is derived from an EMBL/GenBank/DDBJ whole genome shotgun (WGS) entry which is preliminary data.</text>
</comment>
<feature type="region of interest" description="Disordered" evidence="3">
    <location>
        <begin position="134"/>
        <end position="157"/>
    </location>
</feature>
<dbReference type="Gene3D" id="3.40.50.2000">
    <property type="entry name" value="Glycogen Phosphorylase B"/>
    <property type="match status" value="2"/>
</dbReference>
<keyword evidence="2" id="KW-0808">Transferase</keyword>
<evidence type="ECO:0000256" key="1">
    <source>
        <dbReference type="ARBA" id="ARBA00009995"/>
    </source>
</evidence>
<dbReference type="EMBL" id="JACJID010000002">
    <property type="protein sequence ID" value="MBA8925114.1"/>
    <property type="molecule type" value="Genomic_DNA"/>
</dbReference>
<reference evidence="5 6" key="1">
    <citation type="submission" date="2020-08" db="EMBL/GenBank/DDBJ databases">
        <title>Genomic Encyclopedia of Archaeal and Bacterial Type Strains, Phase II (KMG-II): from individual species to whole genera.</title>
        <authorList>
            <person name="Goeker M."/>
        </authorList>
    </citation>
    <scope>NUCLEOTIDE SEQUENCE [LARGE SCALE GENOMIC DNA]</scope>
    <source>
        <strain evidence="5 6">DSM 43850</strain>
    </source>
</reference>
<dbReference type="Pfam" id="PF06722">
    <property type="entry name" value="EryCIII-like_C"/>
    <property type="match status" value="1"/>
</dbReference>
<dbReference type="PANTHER" id="PTHR21015">
    <property type="entry name" value="UDP-N-ACETYLGLUCOSAMINE--N-ACETYLMURAMYL-(PENTAPEPTIDE) PYROPHOSPHORYL-UNDECAPRENOL N-ACETYLGLUCOSAMINE TRANSFERASE 1"/>
    <property type="match status" value="1"/>
</dbReference>
<evidence type="ECO:0000256" key="2">
    <source>
        <dbReference type="ARBA" id="ARBA00022679"/>
    </source>
</evidence>
<dbReference type="PANTHER" id="PTHR21015:SF22">
    <property type="entry name" value="GLYCOSYLTRANSFERASE"/>
    <property type="match status" value="1"/>
</dbReference>
<evidence type="ECO:0000259" key="4">
    <source>
        <dbReference type="Pfam" id="PF06722"/>
    </source>
</evidence>
<dbReference type="SUPFAM" id="SSF53756">
    <property type="entry name" value="UDP-Glycosyltransferase/glycogen phosphorylase"/>
    <property type="match status" value="1"/>
</dbReference>
<dbReference type="RefSeq" id="WP_025359813.1">
    <property type="nucleotide sequence ID" value="NZ_BAAABQ010000064.1"/>
</dbReference>
<dbReference type="NCBIfam" id="TIGR01426">
    <property type="entry name" value="MGT"/>
    <property type="match status" value="1"/>
</dbReference>
<sequence>MRHIAYFSFAGYGHIAPSLPVVTELIRRGHRVTYSVAERYADLVAATGARVLTYPSTFPERIGHIETADDGARFIAQLLAEDFTPLRKAITELAADPPDVVVHDTIVPLAARVVAKHFDRPVIRAYPVFAEIDGELPGGPKTDPQHPAATTPSEQEPPEVVAFRQWMDAEIDVLVEQHGVAPEAFEHAFVDGLEDLNLLYMPRSFQYGGELFDDSHVFVGPPIPEPVPAKVWRRPDDGLPVAVITASTSTEYPLEFFRAAAEAFAELPYHAVLTLGRGIDPAELGPLAPNVEAFQWLPHAEVLPDTELYVCQAGITGIMAALSHGAAVISVPSVTDEQIAESVRVEQLGLGRMIRPEELTAQSLRSTVLEIARDNGVRSAVQDMQRQIKEAGGAIAAADQILSKVR</sequence>
<dbReference type="InterPro" id="IPR010610">
    <property type="entry name" value="EryCIII-like_C"/>
</dbReference>
<comment type="similarity">
    <text evidence="1">Belongs to the UDP-glycosyltransferase family.</text>
</comment>
<accession>A0ABR6BE08</accession>
<name>A0ABR6BE08_9PSEU</name>
<evidence type="ECO:0000256" key="3">
    <source>
        <dbReference type="SAM" id="MobiDB-lite"/>
    </source>
</evidence>
<gene>
    <name evidence="5" type="ORF">BC739_002313</name>
</gene>
<organism evidence="5 6">
    <name type="scientific">Kutzneria viridogrisea</name>
    <dbReference type="NCBI Taxonomy" id="47990"/>
    <lineage>
        <taxon>Bacteria</taxon>
        <taxon>Bacillati</taxon>
        <taxon>Actinomycetota</taxon>
        <taxon>Actinomycetes</taxon>
        <taxon>Pseudonocardiales</taxon>
        <taxon>Pseudonocardiaceae</taxon>
        <taxon>Kutzneria</taxon>
    </lineage>
</organism>
<dbReference type="InterPro" id="IPR006326">
    <property type="entry name" value="UDPGT_MGT-like"/>
</dbReference>
<dbReference type="InterPro" id="IPR002213">
    <property type="entry name" value="UDP_glucos_trans"/>
</dbReference>